<keyword evidence="1" id="KW-1133">Transmembrane helix</keyword>
<evidence type="ECO:0000256" key="1">
    <source>
        <dbReference type="SAM" id="Phobius"/>
    </source>
</evidence>
<feature type="transmembrane region" description="Helical" evidence="1">
    <location>
        <begin position="195"/>
        <end position="218"/>
    </location>
</feature>
<feature type="transmembrane region" description="Helical" evidence="1">
    <location>
        <begin position="149"/>
        <end position="174"/>
    </location>
</feature>
<keyword evidence="3" id="KW-1185">Reference proteome</keyword>
<accession>A0A8J3CFS8</accession>
<dbReference type="Pfam" id="PF06182">
    <property type="entry name" value="ABC2_membrane_6"/>
    <property type="match status" value="1"/>
</dbReference>
<keyword evidence="1" id="KW-0472">Membrane</keyword>
<organism evidence="2 3">
    <name type="scientific">Longimycelium tulufanense</name>
    <dbReference type="NCBI Taxonomy" id="907463"/>
    <lineage>
        <taxon>Bacteria</taxon>
        <taxon>Bacillati</taxon>
        <taxon>Actinomycetota</taxon>
        <taxon>Actinomycetes</taxon>
        <taxon>Pseudonocardiales</taxon>
        <taxon>Pseudonocardiaceae</taxon>
        <taxon>Longimycelium</taxon>
    </lineage>
</organism>
<dbReference type="InterPro" id="IPR010390">
    <property type="entry name" value="ABC-2_transporter-like"/>
</dbReference>
<dbReference type="EMBL" id="BMMK01000014">
    <property type="protein sequence ID" value="GGM59119.1"/>
    <property type="molecule type" value="Genomic_DNA"/>
</dbReference>
<keyword evidence="1" id="KW-0812">Transmembrane</keyword>
<gene>
    <name evidence="2" type="ORF">GCM10012275_32880</name>
</gene>
<reference evidence="2" key="1">
    <citation type="journal article" date="2014" name="Int. J. Syst. Evol. Microbiol.">
        <title>Complete genome sequence of Corynebacterium casei LMG S-19264T (=DSM 44701T), isolated from a smear-ripened cheese.</title>
        <authorList>
            <consortium name="US DOE Joint Genome Institute (JGI-PGF)"/>
            <person name="Walter F."/>
            <person name="Albersmeier A."/>
            <person name="Kalinowski J."/>
            <person name="Ruckert C."/>
        </authorList>
    </citation>
    <scope>NUCLEOTIDE SEQUENCE</scope>
    <source>
        <strain evidence="2">CGMCC 4.5737</strain>
    </source>
</reference>
<feature type="transmembrane region" description="Helical" evidence="1">
    <location>
        <begin position="122"/>
        <end position="143"/>
    </location>
</feature>
<dbReference type="Proteomes" id="UP000637578">
    <property type="component" value="Unassembled WGS sequence"/>
</dbReference>
<feature type="transmembrane region" description="Helical" evidence="1">
    <location>
        <begin position="238"/>
        <end position="259"/>
    </location>
</feature>
<feature type="transmembrane region" description="Helical" evidence="1">
    <location>
        <begin position="21"/>
        <end position="48"/>
    </location>
</feature>
<sequence length="267" mass="28754">MASTVRAYRRVIGSRLRAQATYRLSFTVELCAQVIAGGLELVTILAVFHNTTSLGGFGRNDVLLMYGLATFGFGLADLAVSQLNHLGELIRTGKFDVLLVRPLGTLGQVLTLDVQLRRLGRAAIGFATLLFALSVADISWSMAKLALLVVAPLAGAVIFSSVWVAACSICFWLVDGREFANSVTYGSSMFNSYPINIFSAWLRRLMAFVVPGAFVAYYPALVLLERTDPLGLPGWLGWTSPLVAVAATAVAGGVWRFAVRHYRGTGS</sequence>
<dbReference type="RefSeq" id="WP_189058561.1">
    <property type="nucleotide sequence ID" value="NZ_BMMK01000014.1"/>
</dbReference>
<evidence type="ECO:0000313" key="3">
    <source>
        <dbReference type="Proteomes" id="UP000637578"/>
    </source>
</evidence>
<dbReference type="PANTHER" id="PTHR36833">
    <property type="entry name" value="SLR0610 PROTEIN-RELATED"/>
    <property type="match status" value="1"/>
</dbReference>
<dbReference type="PANTHER" id="PTHR36833:SF1">
    <property type="entry name" value="INTEGRAL MEMBRANE TRANSPORT PROTEIN"/>
    <property type="match status" value="1"/>
</dbReference>
<feature type="transmembrane region" description="Helical" evidence="1">
    <location>
        <begin position="63"/>
        <end position="81"/>
    </location>
</feature>
<protein>
    <submittedName>
        <fullName evidence="2">ABC transporter permease</fullName>
    </submittedName>
</protein>
<name>A0A8J3CFS8_9PSEU</name>
<comment type="caution">
    <text evidence="2">The sequence shown here is derived from an EMBL/GenBank/DDBJ whole genome shotgun (WGS) entry which is preliminary data.</text>
</comment>
<dbReference type="AlphaFoldDB" id="A0A8J3CFS8"/>
<evidence type="ECO:0000313" key="2">
    <source>
        <dbReference type="EMBL" id="GGM59119.1"/>
    </source>
</evidence>
<proteinExistence type="predicted"/>
<reference evidence="2" key="2">
    <citation type="submission" date="2020-09" db="EMBL/GenBank/DDBJ databases">
        <authorList>
            <person name="Sun Q."/>
            <person name="Zhou Y."/>
        </authorList>
    </citation>
    <scope>NUCLEOTIDE SEQUENCE</scope>
    <source>
        <strain evidence="2">CGMCC 4.5737</strain>
    </source>
</reference>